<dbReference type="Pfam" id="PF06955">
    <property type="entry name" value="XET_C"/>
    <property type="match status" value="1"/>
</dbReference>
<dbReference type="SUPFAM" id="SSF49899">
    <property type="entry name" value="Concanavalin A-like lectins/glucanases"/>
    <property type="match status" value="1"/>
</dbReference>
<evidence type="ECO:0000313" key="7">
    <source>
        <dbReference type="Proteomes" id="UP001234989"/>
    </source>
</evidence>
<evidence type="ECO:0000313" key="6">
    <source>
        <dbReference type="EMBL" id="WMV31962.1"/>
    </source>
</evidence>
<reference evidence="6" key="1">
    <citation type="submission" date="2023-08" db="EMBL/GenBank/DDBJ databases">
        <title>A de novo genome assembly of Solanum verrucosum Schlechtendal, a Mexican diploid species geographically isolated from the other diploid A-genome species in potato relatives.</title>
        <authorList>
            <person name="Hosaka K."/>
        </authorList>
    </citation>
    <scope>NUCLEOTIDE SEQUENCE</scope>
    <source>
        <tissue evidence="6">Young leaves</tissue>
    </source>
</reference>
<feature type="domain" description="GH16" evidence="5">
    <location>
        <begin position="1"/>
        <end position="144"/>
    </location>
</feature>
<keyword evidence="3 4" id="KW-0326">Glycosidase</keyword>
<keyword evidence="7" id="KW-1185">Reference proteome</keyword>
<dbReference type="InterPro" id="IPR013320">
    <property type="entry name" value="ConA-like_dom_sf"/>
</dbReference>
<keyword evidence="4" id="KW-0052">Apoplast</keyword>
<comment type="function">
    <text evidence="4">Catalyzes xyloglucan endohydrolysis (XEH) and/or endotransglycosylation (XET). Cleaves and religates xyloglucan polymers, an essential constituent of the primary cell wall, and thereby participates in cell wall construction of growing tissues.</text>
</comment>
<dbReference type="PANTHER" id="PTHR31062">
    <property type="entry name" value="XYLOGLUCAN ENDOTRANSGLUCOSYLASE/HYDROLASE PROTEIN 8-RELATED"/>
    <property type="match status" value="1"/>
</dbReference>
<evidence type="ECO:0000256" key="2">
    <source>
        <dbReference type="ARBA" id="ARBA00022801"/>
    </source>
</evidence>
<comment type="subcellular location">
    <subcellularLocation>
        <location evidence="4">Secreted</location>
        <location evidence="4">Cell wall</location>
    </subcellularLocation>
    <subcellularLocation>
        <location evidence="4">Secreted</location>
        <location evidence="4">Extracellular space</location>
        <location evidence="4">Apoplast</location>
    </subcellularLocation>
</comment>
<dbReference type="InterPro" id="IPR000757">
    <property type="entry name" value="Beta-glucanase-like"/>
</dbReference>
<evidence type="ECO:0000256" key="4">
    <source>
        <dbReference type="RuleBase" id="RU361120"/>
    </source>
</evidence>
<name>A0AAF0QX15_SOLVR</name>
<dbReference type="Gene3D" id="2.60.120.200">
    <property type="match status" value="1"/>
</dbReference>
<sequence>MKIKLPNRDSAGVVIAFYVSKLHSNTYNNDEIDFEFLGNREGKPYSLQTNVFVNGGGNREQRVHLWFDPTAEFHNYKIMWNEHQIVFYVDNIPIRVFKNNENIGVGYPKQPMQLLATIWDGDGWATDGGLTKTNWSFAPFKAYFQDFKIGGCPIINSNTNNCNSQGYWWNQRNYWRLSSSQRKLYDEYRVNYKTYDYCDDMIRYPTPPLECVS</sequence>
<comment type="PTM">
    <text evidence="4">Contains at least one intrachain disulfide bond essential for its enzymatic activity.</text>
</comment>
<accession>A0AAF0QX15</accession>
<evidence type="ECO:0000256" key="3">
    <source>
        <dbReference type="ARBA" id="ARBA00023295"/>
    </source>
</evidence>
<proteinExistence type="inferred from homology"/>
<gene>
    <name evidence="6" type="ORF">MTR67_025347</name>
</gene>
<dbReference type="EMBL" id="CP133617">
    <property type="protein sequence ID" value="WMV31962.1"/>
    <property type="molecule type" value="Genomic_DNA"/>
</dbReference>
<dbReference type="GO" id="GO:0044042">
    <property type="term" value="P:glucan metabolic process"/>
    <property type="evidence" value="ECO:0007669"/>
    <property type="project" value="InterPro"/>
</dbReference>
<dbReference type="PROSITE" id="PS51762">
    <property type="entry name" value="GH16_2"/>
    <property type="match status" value="1"/>
</dbReference>
<keyword evidence="4" id="KW-0964">Secreted</keyword>
<comment type="similarity">
    <text evidence="4">Belongs to the glycosyl hydrolase 16 family.</text>
</comment>
<keyword evidence="4" id="KW-0134">Cell wall</keyword>
<protein>
    <recommendedName>
        <fullName evidence="4">Xyloglucan endotransglucosylase/hydrolase</fullName>
        <ecNumber evidence="4">2.4.1.207</ecNumber>
    </recommendedName>
</protein>
<keyword evidence="4" id="KW-0961">Cell wall biogenesis/degradation</keyword>
<dbReference type="InterPro" id="IPR010713">
    <property type="entry name" value="XET_C"/>
</dbReference>
<dbReference type="EC" id="2.4.1.207" evidence="4"/>
<dbReference type="GO" id="GO:0016762">
    <property type="term" value="F:xyloglucan:xyloglucosyl transferase activity"/>
    <property type="evidence" value="ECO:0007669"/>
    <property type="project" value="UniProtKB-EC"/>
</dbReference>
<evidence type="ECO:0000259" key="5">
    <source>
        <dbReference type="PROSITE" id="PS51762"/>
    </source>
</evidence>
<dbReference type="Pfam" id="PF00722">
    <property type="entry name" value="Glyco_hydro_16"/>
    <property type="match status" value="1"/>
</dbReference>
<keyword evidence="1 4" id="KW-0808">Transferase</keyword>
<keyword evidence="2 4" id="KW-0378">Hydrolase</keyword>
<organism evidence="6 7">
    <name type="scientific">Solanum verrucosum</name>
    <dbReference type="NCBI Taxonomy" id="315347"/>
    <lineage>
        <taxon>Eukaryota</taxon>
        <taxon>Viridiplantae</taxon>
        <taxon>Streptophyta</taxon>
        <taxon>Embryophyta</taxon>
        <taxon>Tracheophyta</taxon>
        <taxon>Spermatophyta</taxon>
        <taxon>Magnoliopsida</taxon>
        <taxon>eudicotyledons</taxon>
        <taxon>Gunneridae</taxon>
        <taxon>Pentapetalae</taxon>
        <taxon>asterids</taxon>
        <taxon>lamiids</taxon>
        <taxon>Solanales</taxon>
        <taxon>Solanaceae</taxon>
        <taxon>Solanoideae</taxon>
        <taxon>Solaneae</taxon>
        <taxon>Solanum</taxon>
    </lineage>
</organism>
<dbReference type="GO" id="GO:0048046">
    <property type="term" value="C:apoplast"/>
    <property type="evidence" value="ECO:0007669"/>
    <property type="project" value="UniProtKB-SubCell"/>
</dbReference>
<dbReference type="InterPro" id="IPR044791">
    <property type="entry name" value="Beta-glucanase/XTH"/>
</dbReference>
<dbReference type="AlphaFoldDB" id="A0AAF0QX15"/>
<evidence type="ECO:0000256" key="1">
    <source>
        <dbReference type="ARBA" id="ARBA00022679"/>
    </source>
</evidence>
<dbReference type="GO" id="GO:0071555">
    <property type="term" value="P:cell wall organization"/>
    <property type="evidence" value="ECO:0007669"/>
    <property type="project" value="UniProtKB-KW"/>
</dbReference>
<dbReference type="Proteomes" id="UP001234989">
    <property type="component" value="Chromosome 6"/>
</dbReference>
<dbReference type="GO" id="GO:0004553">
    <property type="term" value="F:hydrolase activity, hydrolyzing O-glycosyl compounds"/>
    <property type="evidence" value="ECO:0007669"/>
    <property type="project" value="InterPro"/>
</dbReference>